<evidence type="ECO:0000256" key="4">
    <source>
        <dbReference type="ARBA" id="ARBA00022806"/>
    </source>
</evidence>
<dbReference type="PANTHER" id="PTHR11070">
    <property type="entry name" value="UVRD / RECB / PCRA DNA HELICASE FAMILY MEMBER"/>
    <property type="match status" value="1"/>
</dbReference>
<evidence type="ECO:0000256" key="11">
    <source>
        <dbReference type="PROSITE-ProRule" id="PRU00560"/>
    </source>
</evidence>
<dbReference type="Proteomes" id="UP001652394">
    <property type="component" value="Unassembled WGS sequence"/>
</dbReference>
<evidence type="ECO:0000313" key="15">
    <source>
        <dbReference type="Proteomes" id="UP001652394"/>
    </source>
</evidence>
<evidence type="ECO:0000259" key="12">
    <source>
        <dbReference type="PROSITE" id="PS51198"/>
    </source>
</evidence>
<organism evidence="14 15">
    <name type="scientific">Faecalicatena acetigenes</name>
    <dbReference type="NCBI Taxonomy" id="2981790"/>
    <lineage>
        <taxon>Bacteria</taxon>
        <taxon>Bacillati</taxon>
        <taxon>Bacillota</taxon>
        <taxon>Clostridia</taxon>
        <taxon>Lachnospirales</taxon>
        <taxon>Lachnospiraceae</taxon>
        <taxon>Faecalicatena</taxon>
    </lineage>
</organism>
<dbReference type="PANTHER" id="PTHR11070:SF2">
    <property type="entry name" value="ATP-DEPENDENT DNA HELICASE SRS2"/>
    <property type="match status" value="1"/>
</dbReference>
<keyword evidence="15" id="KW-1185">Reference proteome</keyword>
<dbReference type="InterPro" id="IPR014017">
    <property type="entry name" value="DNA_helicase_UvrD-like_C"/>
</dbReference>
<evidence type="ECO:0000256" key="8">
    <source>
        <dbReference type="ARBA" id="ARBA00034617"/>
    </source>
</evidence>
<feature type="binding site" evidence="11">
    <location>
        <begin position="12"/>
        <end position="19"/>
    </location>
    <ligand>
        <name>ATP</name>
        <dbReference type="ChEBI" id="CHEBI:30616"/>
    </ligand>
</feature>
<evidence type="ECO:0000259" key="13">
    <source>
        <dbReference type="PROSITE" id="PS51217"/>
    </source>
</evidence>
<dbReference type="InterPro" id="IPR027417">
    <property type="entry name" value="P-loop_NTPase"/>
</dbReference>
<keyword evidence="7" id="KW-0413">Isomerase</keyword>
<evidence type="ECO:0000256" key="1">
    <source>
        <dbReference type="ARBA" id="ARBA00009922"/>
    </source>
</evidence>
<reference evidence="14 15" key="1">
    <citation type="journal article" date="2021" name="ISME Commun">
        <title>Automated analysis of genomic sequences facilitates high-throughput and comprehensive description of bacteria.</title>
        <authorList>
            <person name="Hitch T.C.A."/>
        </authorList>
    </citation>
    <scope>NUCLEOTIDE SEQUENCE [LARGE SCALE GENOMIC DNA]</scope>
    <source>
        <strain evidence="14 15">H2_18</strain>
    </source>
</reference>
<dbReference type="InterPro" id="IPR014016">
    <property type="entry name" value="UvrD-like_ATP-bd"/>
</dbReference>
<evidence type="ECO:0000313" key="14">
    <source>
        <dbReference type="EMBL" id="MCU6748633.1"/>
    </source>
</evidence>
<protein>
    <recommendedName>
        <fullName evidence="9">DNA 3'-5' helicase</fullName>
        <ecNumber evidence="9">5.6.2.4</ecNumber>
    </recommendedName>
</protein>
<dbReference type="SUPFAM" id="SSF52540">
    <property type="entry name" value="P-loop containing nucleoside triphosphate hydrolases"/>
    <property type="match status" value="1"/>
</dbReference>
<dbReference type="InterPro" id="IPR013986">
    <property type="entry name" value="DExx_box_DNA_helicase_dom_sf"/>
</dbReference>
<sequence length="600" mass="70577">MMIKDGPCLVLAGPGSGKTRTIVNRIKFLIEEQKVRPEEILVVTFTRYAAAEMKKRLCEVMGRRTIPVTAGTFHGIYYGILKWAYRIGSGNILSEEEKYQILRDVISRQKMEVFDEEDFLEGIVSEIGTVKNNGLAIEEFHSSKCDADAFYGIYHAYEAQKKKWRKIDFDDMLLLCRELFLSRPDILKQWQKKFRYILIDEFQDINRIQYDVIKMLALPENNLFVVGDDDQAIYGFRGADTRIMFEFLEDFPQAAQILLDINYRSSANIVKNSLKVIGKNTVRFEKKLRAAKEKGTSVHVQELKDPVEEGRYITEEIKKRRKAGIAWERMAVLFRIHTDARPVVENFLEQKIPFQMKEHLPNLYNHFIGKDIQAYFHMANGSRLRGEFLQIMNRPKRYLSRESLSQGEASFEELRKFYFDKDWMQDRIDQFEWDIKMLSKMAPYAAIQYLRKKIGYDDFLREYAKTRNIHAADLFEVLAEIEEAARPFATLEEWFDHVAEYTEVLRKKEQKRQEEQRGIHLMTVHAAKGLEFDTVFIIEANEGQIPYKKAKSEEETEEERRLFYVAMTRAEEILKICYVKQKNGKEVSPSRFVQDLLETI</sequence>
<dbReference type="Pfam" id="PF13361">
    <property type="entry name" value="UvrD_C"/>
    <property type="match status" value="1"/>
</dbReference>
<evidence type="ECO:0000256" key="10">
    <source>
        <dbReference type="ARBA" id="ARBA00048988"/>
    </source>
</evidence>
<feature type="domain" description="UvrD-like helicase C-terminal" evidence="13">
    <location>
        <begin position="267"/>
        <end position="529"/>
    </location>
</feature>
<evidence type="ECO:0000256" key="5">
    <source>
        <dbReference type="ARBA" id="ARBA00022840"/>
    </source>
</evidence>
<dbReference type="CDD" id="cd17932">
    <property type="entry name" value="DEXQc_UvrD"/>
    <property type="match status" value="1"/>
</dbReference>
<keyword evidence="4 11" id="KW-0347">Helicase</keyword>
<comment type="catalytic activity">
    <reaction evidence="10">
        <text>ATP + H2O = ADP + phosphate + H(+)</text>
        <dbReference type="Rhea" id="RHEA:13065"/>
        <dbReference type="ChEBI" id="CHEBI:15377"/>
        <dbReference type="ChEBI" id="CHEBI:15378"/>
        <dbReference type="ChEBI" id="CHEBI:30616"/>
        <dbReference type="ChEBI" id="CHEBI:43474"/>
        <dbReference type="ChEBI" id="CHEBI:456216"/>
        <dbReference type="EC" id="5.6.2.4"/>
    </reaction>
</comment>
<evidence type="ECO:0000256" key="9">
    <source>
        <dbReference type="ARBA" id="ARBA00034808"/>
    </source>
</evidence>
<name>A0ABT2TEB9_9FIRM</name>
<keyword evidence="2 11" id="KW-0547">Nucleotide-binding</keyword>
<evidence type="ECO:0000256" key="2">
    <source>
        <dbReference type="ARBA" id="ARBA00022741"/>
    </source>
</evidence>
<dbReference type="Gene3D" id="1.10.486.10">
    <property type="entry name" value="PCRA, domain 4"/>
    <property type="match status" value="1"/>
</dbReference>
<evidence type="ECO:0000256" key="7">
    <source>
        <dbReference type="ARBA" id="ARBA00023235"/>
    </source>
</evidence>
<gene>
    <name evidence="14" type="ORF">OCV51_13375</name>
</gene>
<dbReference type="EMBL" id="JAOQJX010000027">
    <property type="protein sequence ID" value="MCU6748633.1"/>
    <property type="molecule type" value="Genomic_DNA"/>
</dbReference>
<dbReference type="Pfam" id="PF00580">
    <property type="entry name" value="UvrD-helicase"/>
    <property type="match status" value="1"/>
</dbReference>
<dbReference type="PROSITE" id="PS51198">
    <property type="entry name" value="UVRD_HELICASE_ATP_BIND"/>
    <property type="match status" value="1"/>
</dbReference>
<keyword evidence="3 11" id="KW-0378">Hydrolase</keyword>
<accession>A0ABT2TEB9</accession>
<evidence type="ECO:0000256" key="6">
    <source>
        <dbReference type="ARBA" id="ARBA00023125"/>
    </source>
</evidence>
<evidence type="ECO:0000256" key="3">
    <source>
        <dbReference type="ARBA" id="ARBA00022801"/>
    </source>
</evidence>
<comment type="similarity">
    <text evidence="1">Belongs to the helicase family. UvrD subfamily.</text>
</comment>
<dbReference type="RefSeq" id="WP_059070410.1">
    <property type="nucleotide sequence ID" value="NZ_JAOQJX010000027.1"/>
</dbReference>
<dbReference type="GO" id="GO:0004386">
    <property type="term" value="F:helicase activity"/>
    <property type="evidence" value="ECO:0007669"/>
    <property type="project" value="UniProtKB-KW"/>
</dbReference>
<dbReference type="InterPro" id="IPR000212">
    <property type="entry name" value="DNA_helicase_UvrD/REP"/>
</dbReference>
<dbReference type="PROSITE" id="PS51217">
    <property type="entry name" value="UVRD_HELICASE_CTER"/>
    <property type="match status" value="1"/>
</dbReference>
<keyword evidence="6" id="KW-0238">DNA-binding</keyword>
<feature type="domain" description="UvrD-like helicase ATP-binding" evidence="12">
    <location>
        <begin position="1"/>
        <end position="266"/>
    </location>
</feature>
<dbReference type="Gene3D" id="3.40.50.300">
    <property type="entry name" value="P-loop containing nucleotide triphosphate hydrolases"/>
    <property type="match status" value="2"/>
</dbReference>
<comment type="catalytic activity">
    <reaction evidence="8">
        <text>Couples ATP hydrolysis with the unwinding of duplex DNA by translocating in the 3'-5' direction.</text>
        <dbReference type="EC" id="5.6.2.4"/>
    </reaction>
</comment>
<comment type="caution">
    <text evidence="14">The sequence shown here is derived from an EMBL/GenBank/DDBJ whole genome shotgun (WGS) entry which is preliminary data.</text>
</comment>
<dbReference type="EC" id="5.6.2.4" evidence="9"/>
<proteinExistence type="inferred from homology"/>
<keyword evidence="5 11" id="KW-0067">ATP-binding</keyword>
<dbReference type="Gene3D" id="1.10.10.160">
    <property type="match status" value="1"/>
</dbReference>